<dbReference type="Proteomes" id="UP000054248">
    <property type="component" value="Unassembled WGS sequence"/>
</dbReference>
<evidence type="ECO:0000313" key="2">
    <source>
        <dbReference type="Proteomes" id="UP000054248"/>
    </source>
</evidence>
<evidence type="ECO:0000313" key="1">
    <source>
        <dbReference type="EMBL" id="KIO29273.1"/>
    </source>
</evidence>
<dbReference type="AlphaFoldDB" id="A0A0C3L602"/>
<dbReference type="OrthoDB" id="10427500at2759"/>
<gene>
    <name evidence="1" type="ORF">M407DRAFT_6344</name>
</gene>
<accession>A0A0C3L602</accession>
<keyword evidence="2" id="KW-1185">Reference proteome</keyword>
<dbReference type="HOGENOM" id="CLU_2185897_0_0_1"/>
<sequence length="113" mass="12844">MSNSDAPQWKAWDSSRYETIKDEIIELRYYKKREADSVGRRIARGGDPRATGERITMSSVDRRYEELERSELGKKLIAEVIAEEEAIEASNEKLLRGSCSIMEAGDSNKEKSA</sequence>
<dbReference type="EMBL" id="KN822985">
    <property type="protein sequence ID" value="KIO29273.1"/>
    <property type="molecule type" value="Genomic_DNA"/>
</dbReference>
<proteinExistence type="predicted"/>
<protein>
    <submittedName>
        <fullName evidence="1">Uncharacterized protein</fullName>
    </submittedName>
</protein>
<organism evidence="1 2">
    <name type="scientific">Tulasnella calospora MUT 4182</name>
    <dbReference type="NCBI Taxonomy" id="1051891"/>
    <lineage>
        <taxon>Eukaryota</taxon>
        <taxon>Fungi</taxon>
        <taxon>Dikarya</taxon>
        <taxon>Basidiomycota</taxon>
        <taxon>Agaricomycotina</taxon>
        <taxon>Agaricomycetes</taxon>
        <taxon>Cantharellales</taxon>
        <taxon>Tulasnellaceae</taxon>
        <taxon>Tulasnella</taxon>
    </lineage>
</organism>
<reference evidence="2" key="2">
    <citation type="submission" date="2015-01" db="EMBL/GenBank/DDBJ databases">
        <title>Evolutionary Origins and Diversification of the Mycorrhizal Mutualists.</title>
        <authorList>
            <consortium name="DOE Joint Genome Institute"/>
            <consortium name="Mycorrhizal Genomics Consortium"/>
            <person name="Kohler A."/>
            <person name="Kuo A."/>
            <person name="Nagy L.G."/>
            <person name="Floudas D."/>
            <person name="Copeland A."/>
            <person name="Barry K.W."/>
            <person name="Cichocki N."/>
            <person name="Veneault-Fourrey C."/>
            <person name="LaButti K."/>
            <person name="Lindquist E.A."/>
            <person name="Lipzen A."/>
            <person name="Lundell T."/>
            <person name="Morin E."/>
            <person name="Murat C."/>
            <person name="Riley R."/>
            <person name="Ohm R."/>
            <person name="Sun H."/>
            <person name="Tunlid A."/>
            <person name="Henrissat B."/>
            <person name="Grigoriev I.V."/>
            <person name="Hibbett D.S."/>
            <person name="Martin F."/>
        </authorList>
    </citation>
    <scope>NUCLEOTIDE SEQUENCE [LARGE SCALE GENOMIC DNA]</scope>
    <source>
        <strain evidence="2">MUT 4182</strain>
    </source>
</reference>
<name>A0A0C3L602_9AGAM</name>
<reference evidence="1 2" key="1">
    <citation type="submission" date="2014-04" db="EMBL/GenBank/DDBJ databases">
        <authorList>
            <consortium name="DOE Joint Genome Institute"/>
            <person name="Kuo A."/>
            <person name="Girlanda M."/>
            <person name="Perotto S."/>
            <person name="Kohler A."/>
            <person name="Nagy L.G."/>
            <person name="Floudas D."/>
            <person name="Copeland A."/>
            <person name="Barry K.W."/>
            <person name="Cichocki N."/>
            <person name="Veneault-Fourrey C."/>
            <person name="LaButti K."/>
            <person name="Lindquist E.A."/>
            <person name="Lipzen A."/>
            <person name="Lundell T."/>
            <person name="Morin E."/>
            <person name="Murat C."/>
            <person name="Sun H."/>
            <person name="Tunlid A."/>
            <person name="Henrissat B."/>
            <person name="Grigoriev I.V."/>
            <person name="Hibbett D.S."/>
            <person name="Martin F."/>
            <person name="Nordberg H.P."/>
            <person name="Cantor M.N."/>
            <person name="Hua S.X."/>
        </authorList>
    </citation>
    <scope>NUCLEOTIDE SEQUENCE [LARGE SCALE GENOMIC DNA]</scope>
    <source>
        <strain evidence="1 2">MUT 4182</strain>
    </source>
</reference>